<dbReference type="CDD" id="cd16964">
    <property type="entry name" value="YqgF"/>
    <property type="match status" value="1"/>
</dbReference>
<dbReference type="GO" id="GO:0016787">
    <property type="term" value="F:hydrolase activity"/>
    <property type="evidence" value="ECO:0007669"/>
    <property type="project" value="UniProtKB-KW"/>
</dbReference>
<dbReference type="SMART" id="SM00732">
    <property type="entry name" value="YqgFc"/>
    <property type="match status" value="1"/>
</dbReference>
<comment type="function">
    <text evidence="5">Could be a nuclease involved in processing of the 5'-end of pre-16S rRNA.</text>
</comment>
<keyword evidence="2 5" id="KW-0690">Ribosome biogenesis</keyword>
<evidence type="ECO:0000313" key="8">
    <source>
        <dbReference type="Proteomes" id="UP001201273"/>
    </source>
</evidence>
<evidence type="ECO:0000256" key="5">
    <source>
        <dbReference type="HAMAP-Rule" id="MF_00651"/>
    </source>
</evidence>
<dbReference type="InterPro" id="IPR005227">
    <property type="entry name" value="YqgF"/>
</dbReference>
<evidence type="ECO:0000256" key="3">
    <source>
        <dbReference type="ARBA" id="ARBA00022722"/>
    </source>
</evidence>
<feature type="domain" description="YqgF/RNase H-like" evidence="6">
    <location>
        <begin position="3"/>
        <end position="103"/>
    </location>
</feature>
<dbReference type="NCBIfam" id="TIGR00250">
    <property type="entry name" value="RNAse_H_YqgF"/>
    <property type="match status" value="1"/>
</dbReference>
<dbReference type="Proteomes" id="UP001201273">
    <property type="component" value="Unassembled WGS sequence"/>
</dbReference>
<keyword evidence="1 5" id="KW-0963">Cytoplasm</keyword>
<evidence type="ECO:0000256" key="1">
    <source>
        <dbReference type="ARBA" id="ARBA00022490"/>
    </source>
</evidence>
<dbReference type="RefSeq" id="WP_233053546.1">
    <property type="nucleotide sequence ID" value="NZ_JAIMJA010000014.1"/>
</dbReference>
<organism evidence="7 8">
    <name type="scientific">Motilimonas cestriensis</name>
    <dbReference type="NCBI Taxonomy" id="2742685"/>
    <lineage>
        <taxon>Bacteria</taxon>
        <taxon>Pseudomonadati</taxon>
        <taxon>Pseudomonadota</taxon>
        <taxon>Gammaproteobacteria</taxon>
        <taxon>Alteromonadales</taxon>
        <taxon>Alteromonadales genera incertae sedis</taxon>
        <taxon>Motilimonas</taxon>
    </lineage>
</organism>
<dbReference type="SUPFAM" id="SSF53098">
    <property type="entry name" value="Ribonuclease H-like"/>
    <property type="match status" value="1"/>
</dbReference>
<evidence type="ECO:0000313" key="7">
    <source>
        <dbReference type="EMBL" id="MCE2595879.1"/>
    </source>
</evidence>
<dbReference type="Gene3D" id="3.30.420.140">
    <property type="entry name" value="YqgF/RNase H-like domain"/>
    <property type="match status" value="1"/>
</dbReference>
<dbReference type="InterPro" id="IPR006641">
    <property type="entry name" value="YqgF/RNaseH-like_dom"/>
</dbReference>
<protein>
    <recommendedName>
        <fullName evidence="5">Putative pre-16S rRNA nuclease</fullName>
        <ecNumber evidence="5">3.1.-.-</ecNumber>
    </recommendedName>
</protein>
<accession>A0ABS8WE92</accession>
<evidence type="ECO:0000256" key="4">
    <source>
        <dbReference type="ARBA" id="ARBA00022801"/>
    </source>
</evidence>
<dbReference type="PANTHER" id="PTHR33317">
    <property type="entry name" value="POLYNUCLEOTIDYL TRANSFERASE, RIBONUCLEASE H-LIKE SUPERFAMILY PROTEIN"/>
    <property type="match status" value="1"/>
</dbReference>
<dbReference type="EMBL" id="JAIMJA010000014">
    <property type="protein sequence ID" value="MCE2595879.1"/>
    <property type="molecule type" value="Genomic_DNA"/>
</dbReference>
<keyword evidence="4 5" id="KW-0378">Hydrolase</keyword>
<evidence type="ECO:0000259" key="6">
    <source>
        <dbReference type="SMART" id="SM00732"/>
    </source>
</evidence>
<dbReference type="InterPro" id="IPR012337">
    <property type="entry name" value="RNaseH-like_sf"/>
</dbReference>
<dbReference type="Pfam" id="PF03652">
    <property type="entry name" value="RuvX"/>
    <property type="match status" value="1"/>
</dbReference>
<dbReference type="HAMAP" id="MF_00651">
    <property type="entry name" value="Nuclease_YqgF"/>
    <property type="match status" value="1"/>
</dbReference>
<reference evidence="7 8" key="1">
    <citation type="journal article" date="2022" name="Environ. Microbiol. Rep.">
        <title>Eco-phylogenetic analyses reveal divergent evolution of vitamin B12 metabolism in the marine bacterial family 'Psychromonadaceae'.</title>
        <authorList>
            <person name="Jin X."/>
            <person name="Yang Y."/>
            <person name="Cao H."/>
            <person name="Gao B."/>
            <person name="Zhao Z."/>
        </authorList>
    </citation>
    <scope>NUCLEOTIDE SEQUENCE [LARGE SCALE GENOMIC DNA]</scope>
    <source>
        <strain evidence="7 8">MKS20</strain>
    </source>
</reference>
<keyword evidence="8" id="KW-1185">Reference proteome</keyword>
<evidence type="ECO:0000256" key="2">
    <source>
        <dbReference type="ARBA" id="ARBA00022517"/>
    </source>
</evidence>
<dbReference type="EC" id="3.1.-.-" evidence="5"/>
<comment type="subcellular location">
    <subcellularLocation>
        <location evidence="5">Cytoplasm</location>
    </subcellularLocation>
</comment>
<name>A0ABS8WE92_9GAMM</name>
<dbReference type="InterPro" id="IPR037027">
    <property type="entry name" value="YqgF/RNaseH-like_dom_sf"/>
</dbReference>
<keyword evidence="3 5" id="KW-0540">Nuclease</keyword>
<comment type="caution">
    <text evidence="7">The sequence shown here is derived from an EMBL/GenBank/DDBJ whole genome shotgun (WGS) entry which is preliminary data.</text>
</comment>
<sequence length="140" mass="15347">MTQTILGFDFGTKSIGVAVGQSITGCANPLKSLKARDGIPNWDEIAELVKQWQPDAFVVGLPLNMDGTMQDVSYGAKKFANRLNHRFNKPSHLQDERLTTVDARAEIFSRGGSKALSKDKVDGISACLIIEGWFEAQYGE</sequence>
<proteinExistence type="inferred from homology"/>
<comment type="similarity">
    <text evidence="5">Belongs to the YqgF HJR family.</text>
</comment>
<dbReference type="PANTHER" id="PTHR33317:SF4">
    <property type="entry name" value="POLYNUCLEOTIDYL TRANSFERASE, RIBONUCLEASE H-LIKE SUPERFAMILY PROTEIN"/>
    <property type="match status" value="1"/>
</dbReference>
<gene>
    <name evidence="7" type="primary">ruvX</name>
    <name evidence="7" type="ORF">K6Y31_13785</name>
</gene>